<comment type="caution">
    <text evidence="5">The sequence shown here is derived from an EMBL/GenBank/DDBJ whole genome shotgun (WGS) entry which is preliminary data.</text>
</comment>
<evidence type="ECO:0000313" key="5">
    <source>
        <dbReference type="EMBL" id="TCL03978.1"/>
    </source>
</evidence>
<keyword evidence="6" id="KW-1185">Reference proteome</keyword>
<dbReference type="Proteomes" id="UP000294555">
    <property type="component" value="Unassembled WGS sequence"/>
</dbReference>
<protein>
    <submittedName>
        <fullName evidence="5">Biotin-dependent carboxylase-like uncharacterized protein</fullName>
    </submittedName>
</protein>
<dbReference type="Pfam" id="PF02626">
    <property type="entry name" value="CT_A_B"/>
    <property type="match status" value="1"/>
</dbReference>
<keyword evidence="3" id="KW-0067">ATP-binding</keyword>
<dbReference type="InterPro" id="IPR003778">
    <property type="entry name" value="CT_A_B"/>
</dbReference>
<dbReference type="InterPro" id="IPR052708">
    <property type="entry name" value="PxpC"/>
</dbReference>
<keyword evidence="2" id="KW-0378">Hydrolase</keyword>
<evidence type="ECO:0000256" key="3">
    <source>
        <dbReference type="ARBA" id="ARBA00022840"/>
    </source>
</evidence>
<accession>A0A4V2Q2S1</accession>
<evidence type="ECO:0000313" key="6">
    <source>
        <dbReference type="Proteomes" id="UP000294555"/>
    </source>
</evidence>
<evidence type="ECO:0000259" key="4">
    <source>
        <dbReference type="SMART" id="SM00797"/>
    </source>
</evidence>
<dbReference type="RefSeq" id="WP_132922796.1">
    <property type="nucleotide sequence ID" value="NZ_SJOI01000001.1"/>
</dbReference>
<dbReference type="GO" id="GO:0016787">
    <property type="term" value="F:hydrolase activity"/>
    <property type="evidence" value="ECO:0007669"/>
    <property type="project" value="UniProtKB-KW"/>
</dbReference>
<reference evidence="5 6" key="1">
    <citation type="submission" date="2019-02" db="EMBL/GenBank/DDBJ databases">
        <title>Investigation of anaerobic lignin degradation for improved lignocellulosic biofuels.</title>
        <authorList>
            <person name="Deangelis K."/>
        </authorList>
    </citation>
    <scope>NUCLEOTIDE SEQUENCE [LARGE SCALE GENOMIC DNA]</scope>
    <source>
        <strain evidence="5 6">159R</strain>
    </source>
</reference>
<dbReference type="InterPro" id="IPR029000">
    <property type="entry name" value="Cyclophilin-like_dom_sf"/>
</dbReference>
<dbReference type="AlphaFoldDB" id="A0A4V2Q2S1"/>
<dbReference type="NCBIfam" id="TIGR00724">
    <property type="entry name" value="urea_amlyse_rel"/>
    <property type="match status" value="1"/>
</dbReference>
<dbReference type="InterPro" id="IPR053526">
    <property type="entry name" value="5-oxoprolinase_subunit"/>
</dbReference>
<dbReference type="SMART" id="SM00797">
    <property type="entry name" value="AHS2"/>
    <property type="match status" value="1"/>
</dbReference>
<feature type="domain" description="Carboxyltransferase" evidence="4">
    <location>
        <begin position="23"/>
        <end position="298"/>
    </location>
</feature>
<dbReference type="PANTHER" id="PTHR43309:SF3">
    <property type="entry name" value="5-OXOPROLINASE SUBUNIT C"/>
    <property type="match status" value="1"/>
</dbReference>
<proteinExistence type="predicted"/>
<organism evidence="5 6">
    <name type="scientific">Sodalis ligni</name>
    <dbReference type="NCBI Taxonomy" id="2697027"/>
    <lineage>
        <taxon>Bacteria</taxon>
        <taxon>Pseudomonadati</taxon>
        <taxon>Pseudomonadota</taxon>
        <taxon>Gammaproteobacteria</taxon>
        <taxon>Enterobacterales</taxon>
        <taxon>Bruguierivoracaceae</taxon>
        <taxon>Sodalis</taxon>
    </lineage>
</organism>
<sequence length="312" mass="33814">MLKVLHAGIMTSIQDAGRTGYRSLGISPGGVLDKPAMKLANLLVGNLPGAAVLEITLGQFSAQITAPGWLALTGADCHAHLDGNPLWTGWRFPVRPGQVVKLSTPKHGMRSYLAVSGGFAVPEVLGSRSTDLTAGFGGCSGRLLQDGDLLPAGEPEMVPERQIGIRQLLFGNRVRALPGPEYREFSADSQDALWRSSWQLSPQSNRMGYRLLGPALKRNTERELFSHGLLPGVVQVPHGGQPIVLLADAQTTGGYPRIACVIEADLYHLAQIRLGEPIHFVLCTLEEAHDAWIEQTHYLEQIAFQLKILEPI</sequence>
<dbReference type="OrthoDB" id="9768696at2"/>
<dbReference type="GO" id="GO:0005524">
    <property type="term" value="F:ATP binding"/>
    <property type="evidence" value="ECO:0007669"/>
    <property type="project" value="UniProtKB-KW"/>
</dbReference>
<keyword evidence="1" id="KW-0547">Nucleotide-binding</keyword>
<gene>
    <name evidence="5" type="ORF">EZJ58_2071</name>
</gene>
<evidence type="ECO:0000256" key="2">
    <source>
        <dbReference type="ARBA" id="ARBA00022801"/>
    </source>
</evidence>
<name>A0A4V2Q2S1_9GAMM</name>
<dbReference type="Gene3D" id="2.40.100.10">
    <property type="entry name" value="Cyclophilin-like"/>
    <property type="match status" value="1"/>
</dbReference>
<dbReference type="PANTHER" id="PTHR43309">
    <property type="entry name" value="5-OXOPROLINASE SUBUNIT C"/>
    <property type="match status" value="1"/>
</dbReference>
<dbReference type="NCBIfam" id="NF045499">
    <property type="entry name" value="PxpC_5OPro"/>
    <property type="match status" value="1"/>
</dbReference>
<dbReference type="SUPFAM" id="SSF50891">
    <property type="entry name" value="Cyclophilin-like"/>
    <property type="match status" value="1"/>
</dbReference>
<dbReference type="EMBL" id="SJOI01000001">
    <property type="protein sequence ID" value="TCL03978.1"/>
    <property type="molecule type" value="Genomic_DNA"/>
</dbReference>
<evidence type="ECO:0000256" key="1">
    <source>
        <dbReference type="ARBA" id="ARBA00022741"/>
    </source>
</evidence>